<dbReference type="GO" id="GO:1990169">
    <property type="term" value="P:stress response to copper ion"/>
    <property type="evidence" value="ECO:0007669"/>
    <property type="project" value="TreeGrafter"/>
</dbReference>
<name>E3CVG2_9BACT</name>
<evidence type="ECO:0000313" key="2">
    <source>
        <dbReference type="EMBL" id="EFQ23218.1"/>
    </source>
</evidence>
<dbReference type="InterPro" id="IPR025542">
    <property type="entry name" value="YacH"/>
</dbReference>
<protein>
    <submittedName>
        <fullName evidence="2">UvrB/UvrC protein</fullName>
    </submittedName>
</protein>
<keyword evidence="3" id="KW-1185">Reference proteome</keyword>
<evidence type="ECO:0000313" key="3">
    <source>
        <dbReference type="Proteomes" id="UP000005096"/>
    </source>
</evidence>
<dbReference type="OrthoDB" id="9788704at2"/>
<dbReference type="eggNOG" id="COG3880">
    <property type="taxonomic scope" value="Bacteria"/>
</dbReference>
<proteinExistence type="predicted"/>
<dbReference type="GO" id="GO:0050897">
    <property type="term" value="F:cobalt ion binding"/>
    <property type="evidence" value="ECO:0007669"/>
    <property type="project" value="TreeGrafter"/>
</dbReference>
<dbReference type="AlphaFoldDB" id="E3CVG2"/>
<dbReference type="Proteomes" id="UP000005096">
    <property type="component" value="Chromosome"/>
</dbReference>
<dbReference type="PROSITE" id="PS50151">
    <property type="entry name" value="UVR"/>
    <property type="match status" value="1"/>
</dbReference>
<dbReference type="GO" id="GO:0008270">
    <property type="term" value="F:zinc ion binding"/>
    <property type="evidence" value="ECO:0007669"/>
    <property type="project" value="TreeGrafter"/>
</dbReference>
<dbReference type="PANTHER" id="PTHR38430">
    <property type="entry name" value="PROTEIN-ARGININE KINASE ACTIVATOR PROTEIN"/>
    <property type="match status" value="1"/>
</dbReference>
<dbReference type="HOGENOM" id="CLU_102553_1_0_0"/>
<dbReference type="GO" id="GO:0005507">
    <property type="term" value="F:copper ion binding"/>
    <property type="evidence" value="ECO:0007669"/>
    <property type="project" value="TreeGrafter"/>
</dbReference>
<gene>
    <name evidence="2" type="ORF">Apau_0790</name>
</gene>
<sequence length="169" mass="18906">MLCERCGQREAEVHIKQVQGSRVEEHWLCRDCAAELGEGLPQLTLTFSFKDLLPSLGPEGKGAEVVPGIVCPRCGLTYREFRRSGLLGCPECYEAFREQLLPLLRKVQGGEVHRGERPSRLPEGLEELESLRTELQSALHDEEYERAAALRDRIRALEGGVPPVCRDPG</sequence>
<dbReference type="Pfam" id="PF02151">
    <property type="entry name" value="UVR"/>
    <property type="match status" value="1"/>
</dbReference>
<dbReference type="GO" id="GO:0046870">
    <property type="term" value="F:cadmium ion binding"/>
    <property type="evidence" value="ECO:0007669"/>
    <property type="project" value="TreeGrafter"/>
</dbReference>
<dbReference type="PaxDb" id="584708-Apau_0790"/>
<accession>E3CVG2</accession>
<dbReference type="EMBL" id="CM001022">
    <property type="protein sequence ID" value="EFQ23218.1"/>
    <property type="molecule type" value="Genomic_DNA"/>
</dbReference>
<dbReference type="SUPFAM" id="SSF46600">
    <property type="entry name" value="C-terminal UvrC-binding domain of UvrB"/>
    <property type="match status" value="1"/>
</dbReference>
<dbReference type="STRING" id="584708.Apau_0790"/>
<dbReference type="RefSeq" id="WP_006300385.1">
    <property type="nucleotide sequence ID" value="NZ_CM001022.1"/>
</dbReference>
<dbReference type="PIRSF" id="PIRSF015034">
    <property type="entry name" value="YacH"/>
    <property type="match status" value="1"/>
</dbReference>
<dbReference type="GO" id="GO:1990170">
    <property type="term" value="P:stress response to cadmium ion"/>
    <property type="evidence" value="ECO:0007669"/>
    <property type="project" value="TreeGrafter"/>
</dbReference>
<dbReference type="InterPro" id="IPR001943">
    <property type="entry name" value="UVR_dom"/>
</dbReference>
<organism evidence="2 3">
    <name type="scientific">Aminomonas paucivorans DSM 12260</name>
    <dbReference type="NCBI Taxonomy" id="584708"/>
    <lineage>
        <taxon>Bacteria</taxon>
        <taxon>Thermotogati</taxon>
        <taxon>Synergistota</taxon>
        <taxon>Synergistia</taxon>
        <taxon>Synergistales</taxon>
        <taxon>Synergistaceae</taxon>
        <taxon>Aminomonas</taxon>
    </lineage>
</organism>
<dbReference type="Gene3D" id="4.10.860.10">
    <property type="entry name" value="UVR domain"/>
    <property type="match status" value="1"/>
</dbReference>
<evidence type="ECO:0000259" key="1">
    <source>
        <dbReference type="PROSITE" id="PS50151"/>
    </source>
</evidence>
<dbReference type="PANTHER" id="PTHR38430:SF1">
    <property type="entry name" value="PROTEIN-ARGININE KINASE ACTIVATOR PROTEIN"/>
    <property type="match status" value="1"/>
</dbReference>
<reference evidence="2 3" key="1">
    <citation type="journal article" date="2010" name="Stand. Genomic Sci.">
        <title>Non-contiguous finished genome sequence of Aminomonas paucivorans type strain (GLU-3).</title>
        <authorList>
            <person name="Pitluck S."/>
            <person name="Yasawong M."/>
            <person name="Held B."/>
            <person name="Lapidus A."/>
            <person name="Nolan M."/>
            <person name="Copeland A."/>
            <person name="Lucas S."/>
            <person name="Del Rio T.G."/>
            <person name="Tice H."/>
            <person name="Cheng J.F."/>
            <person name="Chertkov O."/>
            <person name="Goodwin L."/>
            <person name="Tapia R."/>
            <person name="Han C."/>
            <person name="Liolios K."/>
            <person name="Ivanova N."/>
            <person name="Mavromatis K."/>
            <person name="Ovchinnikova G."/>
            <person name="Pati A."/>
            <person name="Chen A."/>
            <person name="Palaniappan K."/>
            <person name="Land M."/>
            <person name="Hauser L."/>
            <person name="Chang Y.J."/>
            <person name="Jeffries C.D."/>
            <person name="Pukall R."/>
            <person name="Spring S."/>
            <person name="Rohde M."/>
            <person name="Sikorski J."/>
            <person name="Goker M."/>
            <person name="Woyke T."/>
            <person name="Bristow J."/>
            <person name="Eisen J.A."/>
            <person name="Markowitz V."/>
            <person name="Hugenholtz P."/>
            <person name="Kyrpides N.C."/>
            <person name="Klenk H.P."/>
        </authorList>
    </citation>
    <scope>NUCLEOTIDE SEQUENCE [LARGE SCALE GENOMIC DNA]</scope>
    <source>
        <strain evidence="2 3">DSM 12260</strain>
    </source>
</reference>
<dbReference type="InterPro" id="IPR036876">
    <property type="entry name" value="UVR_dom_sf"/>
</dbReference>
<feature type="domain" description="UVR" evidence="1">
    <location>
        <begin position="125"/>
        <end position="160"/>
    </location>
</feature>